<evidence type="ECO:0000256" key="7">
    <source>
        <dbReference type="ARBA" id="ARBA00022840"/>
    </source>
</evidence>
<sequence length="1036" mass="120015">MKEIFFGPFCNNIRDTLIGKSMEAIRNGKRILYILPSREAMFDVRDKFIKLNGGIVDTDILVFEDLSMLLCGDFIKDYTVISTYEIKEILRNILRKSHYNGYYRNVKDKAGFLKSVLSFIKTAKRNMLNPTDIKKIANGLEKDVLREKLNNLAEIYIDYEEYKNKNGLIDVDDISVKAFQYANSSNYFSRIGIVVIDGFINLDGVNMQLLRKMALNGDYDIYVNIPFKNEYNEIFIKNGIVKDLLEIGFRLNEMMEESIDGSNAEKVSKYLYSGKEIIKSVDGTLMILNSPSIEHEVREAARIIKKKIVFEKVKPENIAVFVKNIDDYRESIIDIFDEMGIPLRFNDGKKLISMMIAGDIYSLITYKINHDFKSFDSIMKSKYLMPNEIIDVYNKASKLIDVSHSNYEEEFLSALNDDEFERLKKYINMLVDFKEKQYKDTSEFLDSILNVIEMLKIDSNIMSLYESGIIDGRNFVYSLKALEAMKQILKNVMELKRLYGETSSDDIETIQEDLLDMMVNCDIMIKNLDIEGVKVVNPDLARGQKYDAVFILGANEGDFPTTSSINPIFDLQDEAYLGNSHLYVFSRNFEIEREKIRFNSCIASSLGDVYISYRTTDEEGNKMIKSPFVYEIESLFDEISLGKIVASIVYMKDRFTYNLNNLSSEDEIMYFLANSKCDDVDLNILSGRENLTKTYQHIKYLSSLERKRMTSNEINEYTGKIHREENLKILDEIHLSASSLNSYVACPFRFFVETLLDIKVSDESIEFKKNMGSTYHEILMKYYSENKDLYDVNEERLKDVIDKICENLDGIKNDIILEKFKKEMYDTIFKLIVDDISNRLNYYKKTGAELIPLMLEKKFEIDSHYGGYRFYGKIDRIDLERSIDGNLTGKYLIYDYKLGAVGGLRQCIDGLDFQLPTYYMAAEEILINEFGIKNPSCLGLLYYSVENIKRNGIMLDEYKKYLFKGNAGPRDVLSKSSFDVIMDWIEKKGIENVGKMMTGSFNLPEECPYDDSNIRCPYVSICRYDKRESKRGVNGV</sequence>
<feature type="domain" description="PD-(D/E)XK endonuclease-like" evidence="10">
    <location>
        <begin position="734"/>
        <end position="1023"/>
    </location>
</feature>
<evidence type="ECO:0000256" key="8">
    <source>
        <dbReference type="ARBA" id="ARBA00023125"/>
    </source>
</evidence>
<evidence type="ECO:0000259" key="11">
    <source>
        <dbReference type="Pfam" id="PF21445"/>
    </source>
</evidence>
<dbReference type="KEGG" id="txy:Thexy_0777"/>
<keyword evidence="9" id="KW-0234">DNA repair</keyword>
<evidence type="ECO:0000256" key="4">
    <source>
        <dbReference type="ARBA" id="ARBA00022801"/>
    </source>
</evidence>
<keyword evidence="6" id="KW-0269">Exonuclease</keyword>
<evidence type="ECO:0000256" key="1">
    <source>
        <dbReference type="ARBA" id="ARBA00022722"/>
    </source>
</evidence>
<keyword evidence="4" id="KW-0378">Hydrolase</keyword>
<keyword evidence="1" id="KW-0540">Nuclease</keyword>
<dbReference type="InterPro" id="IPR013986">
    <property type="entry name" value="DExx_box_DNA_helicase_dom_sf"/>
</dbReference>
<proteinExistence type="predicted"/>
<dbReference type="Proteomes" id="UP000007239">
    <property type="component" value="Chromosome"/>
</dbReference>
<dbReference type="RefSeq" id="WP_013787566.1">
    <property type="nucleotide sequence ID" value="NC_015555.1"/>
</dbReference>
<dbReference type="PANTHER" id="PTHR30591:SF1">
    <property type="entry name" value="RECBCD ENZYME SUBUNIT RECC"/>
    <property type="match status" value="1"/>
</dbReference>
<evidence type="ECO:0000256" key="2">
    <source>
        <dbReference type="ARBA" id="ARBA00022741"/>
    </source>
</evidence>
<dbReference type="Gene3D" id="3.40.50.300">
    <property type="entry name" value="P-loop containing nucleotide triphosphate hydrolases"/>
    <property type="match status" value="3"/>
</dbReference>
<dbReference type="GO" id="GO:0005524">
    <property type="term" value="F:ATP binding"/>
    <property type="evidence" value="ECO:0007669"/>
    <property type="project" value="UniProtKB-KW"/>
</dbReference>
<dbReference type="Gene3D" id="1.10.10.160">
    <property type="match status" value="1"/>
</dbReference>
<dbReference type="AlphaFoldDB" id="F6BIY6"/>
<keyword evidence="13" id="KW-1185">Reference proteome</keyword>
<dbReference type="GO" id="GO:0004386">
    <property type="term" value="F:helicase activity"/>
    <property type="evidence" value="ECO:0007669"/>
    <property type="project" value="UniProtKB-KW"/>
</dbReference>
<evidence type="ECO:0000313" key="12">
    <source>
        <dbReference type="EMBL" id="AEF16818.1"/>
    </source>
</evidence>
<dbReference type="GO" id="GO:0006310">
    <property type="term" value="P:DNA recombination"/>
    <property type="evidence" value="ECO:0007669"/>
    <property type="project" value="TreeGrafter"/>
</dbReference>
<dbReference type="Pfam" id="PF21445">
    <property type="entry name" value="ADDB_N"/>
    <property type="match status" value="1"/>
</dbReference>
<feature type="domain" description="ATP-dependent helicase/deoxyribonuclease subunit B N-terminal" evidence="11">
    <location>
        <begin position="18"/>
        <end position="229"/>
    </location>
</feature>
<keyword evidence="7" id="KW-0067">ATP-binding</keyword>
<reference evidence="12" key="1">
    <citation type="submission" date="2011-05" db="EMBL/GenBank/DDBJ databases">
        <title>Complete sequence of Thermoanaerobacterium xylanolyticum LX-11.</title>
        <authorList>
            <consortium name="US DOE Joint Genome Institute"/>
            <person name="Lucas S."/>
            <person name="Han J."/>
            <person name="Lapidus A."/>
            <person name="Cheng J.-F."/>
            <person name="Goodwin L."/>
            <person name="Pitluck S."/>
            <person name="Peters L."/>
            <person name="Mikhailova N."/>
            <person name="Lu M."/>
            <person name="Han C."/>
            <person name="Tapia R."/>
            <person name="Land M."/>
            <person name="Hauser L."/>
            <person name="Kyrpides N."/>
            <person name="Ivanova N."/>
            <person name="Pagani I."/>
            <person name="Hemme C."/>
            <person name="Woyke T."/>
        </authorList>
    </citation>
    <scope>NUCLEOTIDE SEQUENCE</scope>
    <source>
        <strain evidence="12">LX-11</strain>
    </source>
</reference>
<dbReference type="InterPro" id="IPR011604">
    <property type="entry name" value="PDDEXK-like_dom_sf"/>
</dbReference>
<accession>F6BIY6</accession>
<keyword evidence="5" id="KW-0347">Helicase</keyword>
<evidence type="ECO:0000259" key="10">
    <source>
        <dbReference type="Pfam" id="PF12705"/>
    </source>
</evidence>
<name>F6BIY6_THEXL</name>
<dbReference type="InterPro" id="IPR027417">
    <property type="entry name" value="P-loop_NTPase"/>
</dbReference>
<dbReference type="GO" id="GO:0004527">
    <property type="term" value="F:exonuclease activity"/>
    <property type="evidence" value="ECO:0007669"/>
    <property type="project" value="UniProtKB-KW"/>
</dbReference>
<dbReference type="GO" id="GO:0006281">
    <property type="term" value="P:DNA repair"/>
    <property type="evidence" value="ECO:0007669"/>
    <property type="project" value="UniProtKB-KW"/>
</dbReference>
<dbReference type="Pfam" id="PF12705">
    <property type="entry name" value="PDDEXK_1"/>
    <property type="match status" value="1"/>
</dbReference>
<evidence type="ECO:0000256" key="9">
    <source>
        <dbReference type="ARBA" id="ARBA00023204"/>
    </source>
</evidence>
<evidence type="ECO:0000256" key="5">
    <source>
        <dbReference type="ARBA" id="ARBA00022806"/>
    </source>
</evidence>
<dbReference type="EMBL" id="CP002739">
    <property type="protein sequence ID" value="AEF16818.1"/>
    <property type="molecule type" value="Genomic_DNA"/>
</dbReference>
<dbReference type="InterPro" id="IPR038726">
    <property type="entry name" value="PDDEXK_AddAB-type"/>
</dbReference>
<dbReference type="SUPFAM" id="SSF52540">
    <property type="entry name" value="P-loop containing nucleoside triphosphate hydrolases"/>
    <property type="match status" value="2"/>
</dbReference>
<keyword evidence="8" id="KW-0238">DNA-binding</keyword>
<dbReference type="Gene3D" id="3.90.320.10">
    <property type="match status" value="1"/>
</dbReference>
<evidence type="ECO:0000256" key="3">
    <source>
        <dbReference type="ARBA" id="ARBA00022763"/>
    </source>
</evidence>
<dbReference type="GO" id="GO:0003677">
    <property type="term" value="F:DNA binding"/>
    <property type="evidence" value="ECO:0007669"/>
    <property type="project" value="UniProtKB-KW"/>
</dbReference>
<dbReference type="PANTHER" id="PTHR30591">
    <property type="entry name" value="RECBCD ENZYME SUBUNIT RECC"/>
    <property type="match status" value="1"/>
</dbReference>
<evidence type="ECO:0000313" key="13">
    <source>
        <dbReference type="Proteomes" id="UP000007239"/>
    </source>
</evidence>
<keyword evidence="2" id="KW-0547">Nucleotide-binding</keyword>
<dbReference type="InterPro" id="IPR049035">
    <property type="entry name" value="ADDB_N"/>
</dbReference>
<dbReference type="eggNOG" id="COG3857">
    <property type="taxonomic scope" value="Bacteria"/>
</dbReference>
<gene>
    <name evidence="12" type="ordered locus">Thexy_0777</name>
</gene>
<organism evidence="12 13">
    <name type="scientific">Thermoanaerobacterium xylanolyticum (strain ATCC 49914 / DSM 7097 / LX-11)</name>
    <dbReference type="NCBI Taxonomy" id="858215"/>
    <lineage>
        <taxon>Bacteria</taxon>
        <taxon>Bacillati</taxon>
        <taxon>Bacillota</taxon>
        <taxon>Clostridia</taxon>
        <taxon>Thermoanaerobacterales</taxon>
        <taxon>Thermoanaerobacteraceae</taxon>
        <taxon>Thermoanaerobacterium</taxon>
    </lineage>
</organism>
<evidence type="ECO:0000256" key="6">
    <source>
        <dbReference type="ARBA" id="ARBA00022839"/>
    </source>
</evidence>
<protein>
    <submittedName>
        <fullName evidence="12">ATP-dependent nuclease subunit B-like protein</fullName>
    </submittedName>
</protein>
<keyword evidence="3" id="KW-0227">DNA damage</keyword>
<dbReference type="HOGENOM" id="CLU_010384_0_0_9"/>
<dbReference type="STRING" id="858215.Thexy_0777"/>